<dbReference type="Proteomes" id="UP000689195">
    <property type="component" value="Unassembled WGS sequence"/>
</dbReference>
<keyword evidence="2" id="KW-1185">Reference proteome</keyword>
<reference evidence="1" key="1">
    <citation type="submission" date="2021-01" db="EMBL/GenBank/DDBJ databases">
        <authorList>
            <consortium name="Genoscope - CEA"/>
            <person name="William W."/>
        </authorList>
    </citation>
    <scope>NUCLEOTIDE SEQUENCE</scope>
</reference>
<evidence type="ECO:0000313" key="1">
    <source>
        <dbReference type="EMBL" id="CAD8213485.1"/>
    </source>
</evidence>
<organism evidence="1 2">
    <name type="scientific">Paramecium pentaurelia</name>
    <dbReference type="NCBI Taxonomy" id="43138"/>
    <lineage>
        <taxon>Eukaryota</taxon>
        <taxon>Sar</taxon>
        <taxon>Alveolata</taxon>
        <taxon>Ciliophora</taxon>
        <taxon>Intramacronucleata</taxon>
        <taxon>Oligohymenophorea</taxon>
        <taxon>Peniculida</taxon>
        <taxon>Parameciidae</taxon>
        <taxon>Paramecium</taxon>
    </lineage>
</organism>
<sequence length="86" mass="10217">MILFDKKIKMEERLLCAHSLENIEQNSKIIGFKKALKMIEEKQQSKLNNIQGFIKTNQEIVDNQSTKFINQNQTQLIFRQIVIFFD</sequence>
<dbReference type="EMBL" id="CAJJDO010000180">
    <property type="protein sequence ID" value="CAD8213485.1"/>
    <property type="molecule type" value="Genomic_DNA"/>
</dbReference>
<comment type="caution">
    <text evidence="1">The sequence shown here is derived from an EMBL/GenBank/DDBJ whole genome shotgun (WGS) entry which is preliminary data.</text>
</comment>
<dbReference type="AlphaFoldDB" id="A0A8S1YHE9"/>
<name>A0A8S1YHE9_9CILI</name>
<gene>
    <name evidence="1" type="ORF">PPENT_87.1.T1800006</name>
</gene>
<protein>
    <submittedName>
        <fullName evidence="1">Uncharacterized protein</fullName>
    </submittedName>
</protein>
<evidence type="ECO:0000313" key="2">
    <source>
        <dbReference type="Proteomes" id="UP000689195"/>
    </source>
</evidence>
<accession>A0A8S1YHE9</accession>
<proteinExistence type="predicted"/>